<evidence type="ECO:0000256" key="2">
    <source>
        <dbReference type="ARBA" id="ARBA00023125"/>
    </source>
</evidence>
<evidence type="ECO:0000259" key="4">
    <source>
        <dbReference type="PROSITE" id="PS51898"/>
    </source>
</evidence>
<protein>
    <recommendedName>
        <fullName evidence="4">Tyr recombinase domain-containing protein</fullName>
    </recommendedName>
</protein>
<accession>A0A0M6WRE3</accession>
<dbReference type="GO" id="GO:0015074">
    <property type="term" value="P:DNA integration"/>
    <property type="evidence" value="ECO:0007669"/>
    <property type="project" value="InterPro"/>
</dbReference>
<dbReference type="SUPFAM" id="SSF56349">
    <property type="entry name" value="DNA breaking-rejoining enzymes"/>
    <property type="match status" value="1"/>
</dbReference>
<dbReference type="Proteomes" id="UP000049472">
    <property type="component" value="Unassembled WGS sequence"/>
</dbReference>
<evidence type="ECO:0000256" key="1">
    <source>
        <dbReference type="ARBA" id="ARBA00008857"/>
    </source>
</evidence>
<comment type="similarity">
    <text evidence="1">Belongs to the 'phage' integrase family.</text>
</comment>
<dbReference type="Pfam" id="PF00589">
    <property type="entry name" value="Phage_integrase"/>
    <property type="match status" value="1"/>
</dbReference>
<keyword evidence="6" id="KW-1185">Reference proteome</keyword>
<feature type="domain" description="Tyr recombinase" evidence="4">
    <location>
        <begin position="176"/>
        <end position="349"/>
    </location>
</feature>
<dbReference type="RefSeq" id="WP_055062289.1">
    <property type="nucleotide sequence ID" value="NZ_CVRQ01000025.1"/>
</dbReference>
<evidence type="ECO:0000256" key="3">
    <source>
        <dbReference type="ARBA" id="ARBA00023172"/>
    </source>
</evidence>
<dbReference type="Gene3D" id="1.10.443.10">
    <property type="entry name" value="Intergrase catalytic core"/>
    <property type="match status" value="1"/>
</dbReference>
<keyword evidence="3" id="KW-0233">DNA recombination</keyword>
<dbReference type="AlphaFoldDB" id="A0A0M6WRE3"/>
<dbReference type="PROSITE" id="PS51898">
    <property type="entry name" value="TYR_RECOMBINASE"/>
    <property type="match status" value="1"/>
</dbReference>
<dbReference type="InterPro" id="IPR002104">
    <property type="entry name" value="Integrase_catalytic"/>
</dbReference>
<evidence type="ECO:0000313" key="6">
    <source>
        <dbReference type="Proteomes" id="UP000049472"/>
    </source>
</evidence>
<sequence>MKLPNGYGSVVKLSGKRRKPYQVRKTVGWHYDEAKDKQVQDMITIGYAATRADGLQMLADYNNNPFDTKAAKMTFSDVYEEWSKRKFPTISESNVKGYTASYKSCEPLYNKIFKDIKLVDLQTVIDTCGKNFPTLKKIKVLFNQLFDYALKNDICNKDYSSFVDIVQYKDRNPNKYDRNKFEKNEIDIIWEQKEDKYYQIVLMLLYSGVRISEMLDLKKENVHLNEQYFDVICSKTENGIRKVPIADKVLPYYKAWYESCPECEYLLHTEAGEHFEYRNYYDSYFKPLMEQLGINRTPHCCRHTCISMLAEAGINQTIIKKIAGHSGAMTLTEKVYTHFDIKELVDAINKI</sequence>
<dbReference type="GO" id="GO:0006310">
    <property type="term" value="P:DNA recombination"/>
    <property type="evidence" value="ECO:0007669"/>
    <property type="project" value="UniProtKB-KW"/>
</dbReference>
<dbReference type="InterPro" id="IPR050090">
    <property type="entry name" value="Tyrosine_recombinase_XerCD"/>
</dbReference>
<keyword evidence="2" id="KW-0238">DNA-binding</keyword>
<dbReference type="GO" id="GO:0003677">
    <property type="term" value="F:DNA binding"/>
    <property type="evidence" value="ECO:0007669"/>
    <property type="project" value="UniProtKB-KW"/>
</dbReference>
<reference evidence="6" key="1">
    <citation type="submission" date="2015-05" db="EMBL/GenBank/DDBJ databases">
        <authorList>
            <consortium name="Pathogen Informatics"/>
        </authorList>
    </citation>
    <scope>NUCLEOTIDE SEQUENCE [LARGE SCALE GENOMIC DNA]</scope>
    <source>
        <strain evidence="6">T1-815</strain>
    </source>
</reference>
<organism evidence="5 6">
    <name type="scientific">Agathobacter rectalis</name>
    <dbReference type="NCBI Taxonomy" id="39491"/>
    <lineage>
        <taxon>Bacteria</taxon>
        <taxon>Bacillati</taxon>
        <taxon>Bacillota</taxon>
        <taxon>Clostridia</taxon>
        <taxon>Lachnospirales</taxon>
        <taxon>Lachnospiraceae</taxon>
        <taxon>Agathobacter</taxon>
    </lineage>
</organism>
<name>A0A0M6WRE3_9FIRM</name>
<dbReference type="CDD" id="cd01189">
    <property type="entry name" value="INT_ICEBs1_C_like"/>
    <property type="match status" value="1"/>
</dbReference>
<dbReference type="PANTHER" id="PTHR30349:SF41">
    <property type="entry name" value="INTEGRASE_RECOMBINASE PROTEIN MJ0367-RELATED"/>
    <property type="match status" value="1"/>
</dbReference>
<evidence type="ECO:0000313" key="5">
    <source>
        <dbReference type="EMBL" id="CRL40220.1"/>
    </source>
</evidence>
<dbReference type="InterPro" id="IPR011010">
    <property type="entry name" value="DNA_brk_join_enz"/>
</dbReference>
<dbReference type="EMBL" id="CVRQ01000025">
    <property type="protein sequence ID" value="CRL40220.1"/>
    <property type="molecule type" value="Genomic_DNA"/>
</dbReference>
<gene>
    <name evidence="5" type="ORF">T1815_22801</name>
</gene>
<proteinExistence type="inferred from homology"/>
<dbReference type="PANTHER" id="PTHR30349">
    <property type="entry name" value="PHAGE INTEGRASE-RELATED"/>
    <property type="match status" value="1"/>
</dbReference>
<dbReference type="InterPro" id="IPR010998">
    <property type="entry name" value="Integrase_recombinase_N"/>
</dbReference>
<dbReference type="Gene3D" id="1.10.150.130">
    <property type="match status" value="1"/>
</dbReference>
<dbReference type="InterPro" id="IPR013762">
    <property type="entry name" value="Integrase-like_cat_sf"/>
</dbReference>